<dbReference type="InterPro" id="IPR038765">
    <property type="entry name" value="Papain-like_cys_pep_sf"/>
</dbReference>
<dbReference type="Pfam" id="PF13559">
    <property type="entry name" value="DUF4129"/>
    <property type="match status" value="1"/>
</dbReference>
<dbReference type="PANTHER" id="PTHR42736">
    <property type="entry name" value="PROTEIN-GLUTAMINE GAMMA-GLUTAMYLTRANSFERASE"/>
    <property type="match status" value="1"/>
</dbReference>
<dbReference type="Pfam" id="PF11992">
    <property type="entry name" value="TgpA_N"/>
    <property type="match status" value="1"/>
</dbReference>
<dbReference type="InterPro" id="IPR052901">
    <property type="entry name" value="Bact_TGase-like"/>
</dbReference>
<dbReference type="InterPro" id="IPR021878">
    <property type="entry name" value="TgpA_N"/>
</dbReference>
<comment type="caution">
    <text evidence="3">The sequence shown here is derived from an EMBL/GenBank/DDBJ whole genome shotgun (WGS) entry which is preliminary data.</text>
</comment>
<feature type="domain" description="Transglutaminase-like" evidence="2">
    <location>
        <begin position="437"/>
        <end position="508"/>
    </location>
</feature>
<feature type="transmembrane region" description="Helical" evidence="1">
    <location>
        <begin position="179"/>
        <end position="198"/>
    </location>
</feature>
<dbReference type="Gene3D" id="3.10.620.30">
    <property type="match status" value="1"/>
</dbReference>
<keyword evidence="1" id="KW-0812">Transmembrane</keyword>
<dbReference type="Proteomes" id="UP000321548">
    <property type="component" value="Unassembled WGS sequence"/>
</dbReference>
<organism evidence="3 4">
    <name type="scientific">Zeimonas arvi</name>
    <dbReference type="NCBI Taxonomy" id="2498847"/>
    <lineage>
        <taxon>Bacteria</taxon>
        <taxon>Pseudomonadati</taxon>
        <taxon>Pseudomonadota</taxon>
        <taxon>Betaproteobacteria</taxon>
        <taxon>Burkholderiales</taxon>
        <taxon>Burkholderiaceae</taxon>
        <taxon>Zeimonas</taxon>
    </lineage>
</organism>
<keyword evidence="4" id="KW-1185">Reference proteome</keyword>
<dbReference type="InterPro" id="IPR002931">
    <property type="entry name" value="Transglutaminase-like"/>
</dbReference>
<keyword evidence="1" id="KW-1133">Transmembrane helix</keyword>
<feature type="transmembrane region" description="Helical" evidence="1">
    <location>
        <begin position="580"/>
        <end position="602"/>
    </location>
</feature>
<dbReference type="SUPFAM" id="SSF54001">
    <property type="entry name" value="Cysteine proteinases"/>
    <property type="match status" value="1"/>
</dbReference>
<name>A0A5C8NRM6_9BURK</name>
<feature type="transmembrane region" description="Helical" evidence="1">
    <location>
        <begin position="147"/>
        <end position="167"/>
    </location>
</feature>
<dbReference type="SMART" id="SM00460">
    <property type="entry name" value="TGc"/>
    <property type="match status" value="1"/>
</dbReference>
<keyword evidence="1" id="KW-0472">Membrane</keyword>
<dbReference type="AlphaFoldDB" id="A0A5C8NRM6"/>
<evidence type="ECO:0000256" key="1">
    <source>
        <dbReference type="SAM" id="Phobius"/>
    </source>
</evidence>
<dbReference type="Pfam" id="PF01841">
    <property type="entry name" value="Transglut_core"/>
    <property type="match status" value="1"/>
</dbReference>
<accession>A0A5C8NRM6</accession>
<sequence>MNGADGLRLSLRALGGRLGAQWERERRDTLFLMLPVFVAVLPHFGWMPWWVGAGFVLLFAWRLGLLFSGRWLPRASVRWAGAIAATAAVWAHYQTLLGREPGVALLILFLGLKLMEMRARRDLFVVIFLSLFLLLAAFLHSQSMGTAAIVGLGLAGLIAAMLTMQYQRQEAPIRQRLKWVGILLLQALPVAAVLFVLFPRPAGTLWGMQSDTRRASTGLSETMTPGAISDLGESTAIAFRVRFEGDTPPTALLYWRGPVFGDFDGATWRALRNPVAPPPPPQVRYARDARIAYEITQEPSSRPWMFPLEMPIDVEPPPGLRVTLNPDLQLLASAPLDSRARYRVESSTAWQAGLNESRDSLQNWLELPAGFNPRTSALAAQWRAELLAADSTGGRTPDRGQGDLRLVERALAMFRQQGFRYTLQPPLLGRHSVDDFLFETRAGFCEHFAGAFAVLMRALDIPARVVTGYQGGERNPVDGWWLVRQADAHAWAEVWLEGQGWTRVDPTAAVAPERIERGLRLEPGFAGMPGLDLAGPLLSTLRFRLDALTNAWNQWLLSYDRGRQVRLLERLGLEADDWRAIAGLLALSLTAIVGAIAVLTLHPRRARDPVERAWDDFCQKLAVTGLARQPHETATAYLARVERLVEPDRVADARRIAALYNRLRYGGDRADPGTRGDVRHLLQCVRQFRP</sequence>
<feature type="transmembrane region" description="Helical" evidence="1">
    <location>
        <begin position="123"/>
        <end position="141"/>
    </location>
</feature>
<evidence type="ECO:0000313" key="4">
    <source>
        <dbReference type="Proteomes" id="UP000321548"/>
    </source>
</evidence>
<dbReference type="RefSeq" id="WP_147705629.1">
    <property type="nucleotide sequence ID" value="NZ_VDUY01000008.1"/>
</dbReference>
<proteinExistence type="predicted"/>
<evidence type="ECO:0000313" key="3">
    <source>
        <dbReference type="EMBL" id="TXL63475.1"/>
    </source>
</evidence>
<feature type="transmembrane region" description="Helical" evidence="1">
    <location>
        <begin position="52"/>
        <end position="69"/>
    </location>
</feature>
<evidence type="ECO:0000259" key="2">
    <source>
        <dbReference type="SMART" id="SM00460"/>
    </source>
</evidence>
<dbReference type="OrthoDB" id="9804872at2"/>
<gene>
    <name evidence="3" type="ORF">FHP08_16615</name>
</gene>
<dbReference type="EMBL" id="VDUY01000008">
    <property type="protein sequence ID" value="TXL63475.1"/>
    <property type="molecule type" value="Genomic_DNA"/>
</dbReference>
<dbReference type="InterPro" id="IPR025403">
    <property type="entry name" value="TgpA-like_C"/>
</dbReference>
<reference evidence="3 4" key="1">
    <citation type="submission" date="2019-06" db="EMBL/GenBank/DDBJ databases">
        <title>Quisquiliibacterium sp. nov., isolated from a maize field.</title>
        <authorList>
            <person name="Lin S.-Y."/>
            <person name="Tsai C.-F."/>
            <person name="Young C.-C."/>
        </authorList>
    </citation>
    <scope>NUCLEOTIDE SEQUENCE [LARGE SCALE GENOMIC DNA]</scope>
    <source>
        <strain evidence="3 4">CC-CFT501</strain>
    </source>
</reference>
<protein>
    <submittedName>
        <fullName evidence="3">DUF3488 domain-containing protein</fullName>
    </submittedName>
</protein>
<dbReference type="PANTHER" id="PTHR42736:SF1">
    <property type="entry name" value="PROTEIN-GLUTAMINE GAMMA-GLUTAMYLTRANSFERASE"/>
    <property type="match status" value="1"/>
</dbReference>